<reference evidence="1 2" key="1">
    <citation type="submission" date="2024-01" db="EMBL/GenBank/DDBJ databases">
        <title>Comparative genomics of Cryptococcus and Kwoniella reveals pathogenesis evolution and contrasting modes of karyotype evolution via chromosome fusion or intercentromeric recombination.</title>
        <authorList>
            <person name="Coelho M.A."/>
            <person name="David-Palma M."/>
            <person name="Shea T."/>
            <person name="Bowers K."/>
            <person name="McGinley-Smith S."/>
            <person name="Mohammad A.W."/>
            <person name="Gnirke A."/>
            <person name="Yurkov A.M."/>
            <person name="Nowrousian M."/>
            <person name="Sun S."/>
            <person name="Cuomo C.A."/>
            <person name="Heitman J."/>
        </authorList>
    </citation>
    <scope>NUCLEOTIDE SEQUENCE [LARGE SCALE GENOMIC DNA]</scope>
    <source>
        <strain evidence="1 2">CBS 6074</strain>
    </source>
</reference>
<accession>A0AAX4JQD9</accession>
<protein>
    <recommendedName>
        <fullName evidence="3">F-box domain-containing protein</fullName>
    </recommendedName>
</protein>
<keyword evidence="2" id="KW-1185">Reference proteome</keyword>
<sequence>MSTIYLCGKFIPLEIIHQIIEETKIRNSAKENRRKLNGLRSLQTVSKSFYKFVTPILYERISSDDFEELFYPFNLVPREDGYMRVQYIHWIPKEHSINVHTDLETRPIQIEAEPNPELPRPLRIRQNLTFVRMLTLNLLNPDLFYGLSTYPTKETTKSISILLSHYGQLLLPNVHSICYILDYNHNPPSKILNFMKVLCSEPKNICMKWNQYDEYEDDAWSDEEDIQEMRDSKERIPRSFIPMIFPKSIPINITYHDIDLNLIEYITLDETTKISLGKIIHCDDDHCRSIGNSKMYYQHDRGHQGCKEYYETEPQEELISKCAKASRVSIMQGSTEFSMSKEGLMSFKAECDRQLKEIDDNTLRSGRPDEQFFEGAKQMKWYIGEDAIRQHICEVCRGE</sequence>
<proteinExistence type="predicted"/>
<evidence type="ECO:0000313" key="1">
    <source>
        <dbReference type="EMBL" id="WWC87637.1"/>
    </source>
</evidence>
<evidence type="ECO:0000313" key="2">
    <source>
        <dbReference type="Proteomes" id="UP001355207"/>
    </source>
</evidence>
<organism evidence="1 2">
    <name type="scientific">Kwoniella dendrophila CBS 6074</name>
    <dbReference type="NCBI Taxonomy" id="1295534"/>
    <lineage>
        <taxon>Eukaryota</taxon>
        <taxon>Fungi</taxon>
        <taxon>Dikarya</taxon>
        <taxon>Basidiomycota</taxon>
        <taxon>Agaricomycotina</taxon>
        <taxon>Tremellomycetes</taxon>
        <taxon>Tremellales</taxon>
        <taxon>Cryptococcaceae</taxon>
        <taxon>Kwoniella</taxon>
    </lineage>
</organism>
<name>A0AAX4JQD9_9TREE</name>
<gene>
    <name evidence="1" type="ORF">L201_002527</name>
</gene>
<dbReference type="EMBL" id="CP144100">
    <property type="protein sequence ID" value="WWC87637.1"/>
    <property type="molecule type" value="Genomic_DNA"/>
</dbReference>
<dbReference type="Proteomes" id="UP001355207">
    <property type="component" value="Chromosome 3"/>
</dbReference>
<dbReference type="RefSeq" id="XP_066074400.1">
    <property type="nucleotide sequence ID" value="XM_066218303.1"/>
</dbReference>
<dbReference type="GeneID" id="91093199"/>
<evidence type="ECO:0008006" key="3">
    <source>
        <dbReference type="Google" id="ProtNLM"/>
    </source>
</evidence>
<dbReference type="AlphaFoldDB" id="A0AAX4JQD9"/>